<evidence type="ECO:0000313" key="7">
    <source>
        <dbReference type="EMBL" id="MDA7424694.1"/>
    </source>
</evidence>
<keyword evidence="8" id="KW-1185">Reference proteome</keyword>
<evidence type="ECO:0000256" key="6">
    <source>
        <dbReference type="SAM" id="Phobius"/>
    </source>
</evidence>
<dbReference type="InterPro" id="IPR030922">
    <property type="entry name" value="LptF"/>
</dbReference>
<evidence type="ECO:0000256" key="4">
    <source>
        <dbReference type="ARBA" id="ARBA00022989"/>
    </source>
</evidence>
<comment type="subcellular location">
    <subcellularLocation>
        <location evidence="1">Cell membrane</location>
        <topology evidence="1">Multi-pass membrane protein</topology>
    </subcellularLocation>
</comment>
<dbReference type="NCBIfam" id="TIGR04407">
    <property type="entry name" value="LptF_YjgP"/>
    <property type="match status" value="1"/>
</dbReference>
<dbReference type="InterPro" id="IPR005495">
    <property type="entry name" value="LptG/LptF_permease"/>
</dbReference>
<protein>
    <submittedName>
        <fullName evidence="7">LPS export ABC transporter permease LptF</fullName>
    </submittedName>
</protein>
<keyword evidence="3 6" id="KW-0812">Transmembrane</keyword>
<sequence length="380" mass="42185">MQRFDRYMLSQLMVLFGFFALVLVSVYWVNRAVVLFDRLIADGHTAGVFLEFTALSLPSVIALVLPMAAFAAAVYVTHRLSGDSELTVVRSVGYSPWRLARPILAFGILISLMGSILAHVLVPASLEQLRLREQEISSSVSARLLREGAFLHPAKGITFYIREITETGELRDVLLSDRRQEKREVIYTADRAFLLRDDEGPKLVMLTGMAQTLEIESQRLSTTNFSDLSYDISALVQPGKPKRRKLEYIPTLELLGQTDAIAQESKKDPGEVLQEAHERFQLPLLSIVAALIGFSALISGSYSRLGATRQIVGAIFLLVLIKLVESAVSDPVRGNPALWPLVYLPSVVGLSIVWVLLMRAARPFRPRKSKPDLSEQEAPA</sequence>
<proteinExistence type="predicted"/>
<dbReference type="Proteomes" id="UP001210720">
    <property type="component" value="Unassembled WGS sequence"/>
</dbReference>
<comment type="caution">
    <text evidence="7">The sequence shown here is derived from an EMBL/GenBank/DDBJ whole genome shotgun (WGS) entry which is preliminary data.</text>
</comment>
<evidence type="ECO:0000256" key="2">
    <source>
        <dbReference type="ARBA" id="ARBA00022475"/>
    </source>
</evidence>
<gene>
    <name evidence="7" type="primary">lptF</name>
    <name evidence="7" type="ORF">PFY00_08160</name>
</gene>
<dbReference type="EMBL" id="JAQIOY010000002">
    <property type="protein sequence ID" value="MDA7424694.1"/>
    <property type="molecule type" value="Genomic_DNA"/>
</dbReference>
<feature type="transmembrane region" description="Helical" evidence="6">
    <location>
        <begin position="341"/>
        <end position="361"/>
    </location>
</feature>
<reference evidence="7 8" key="1">
    <citation type="submission" date="2023-01" db="EMBL/GenBank/DDBJ databases">
        <title>Thalassococcus onchidii sp. nov., isolated from a marine invertebrate from the South China Sea.</title>
        <authorList>
            <person name="Xu S."/>
            <person name="Liu Z."/>
            <person name="Xu Y."/>
        </authorList>
    </citation>
    <scope>NUCLEOTIDE SEQUENCE [LARGE SCALE GENOMIC DNA]</scope>
    <source>
        <strain evidence="7 8">KCTC 32084</strain>
    </source>
</reference>
<keyword evidence="2" id="KW-1003">Cell membrane</keyword>
<dbReference type="Pfam" id="PF03739">
    <property type="entry name" value="LptF_LptG"/>
    <property type="match status" value="1"/>
</dbReference>
<accession>A0ABT4XRV4</accession>
<name>A0ABT4XRV4_9RHOB</name>
<dbReference type="PANTHER" id="PTHR33529:SF6">
    <property type="entry name" value="YJGP_YJGQ FAMILY PERMEASE"/>
    <property type="match status" value="1"/>
</dbReference>
<evidence type="ECO:0000256" key="5">
    <source>
        <dbReference type="ARBA" id="ARBA00023136"/>
    </source>
</evidence>
<dbReference type="PANTHER" id="PTHR33529">
    <property type="entry name" value="SLR0882 PROTEIN-RELATED"/>
    <property type="match status" value="1"/>
</dbReference>
<keyword evidence="5 6" id="KW-0472">Membrane</keyword>
<evidence type="ECO:0000256" key="1">
    <source>
        <dbReference type="ARBA" id="ARBA00004651"/>
    </source>
</evidence>
<feature type="transmembrane region" description="Helical" evidence="6">
    <location>
        <begin position="311"/>
        <end position="329"/>
    </location>
</feature>
<keyword evidence="4 6" id="KW-1133">Transmembrane helix</keyword>
<feature type="transmembrane region" description="Helical" evidence="6">
    <location>
        <begin position="12"/>
        <end position="29"/>
    </location>
</feature>
<feature type="transmembrane region" description="Helical" evidence="6">
    <location>
        <begin position="57"/>
        <end position="78"/>
    </location>
</feature>
<evidence type="ECO:0000256" key="3">
    <source>
        <dbReference type="ARBA" id="ARBA00022692"/>
    </source>
</evidence>
<organism evidence="7 8">
    <name type="scientific">Thalassococcus lentus</name>
    <dbReference type="NCBI Taxonomy" id="1210524"/>
    <lineage>
        <taxon>Bacteria</taxon>
        <taxon>Pseudomonadati</taxon>
        <taxon>Pseudomonadota</taxon>
        <taxon>Alphaproteobacteria</taxon>
        <taxon>Rhodobacterales</taxon>
        <taxon>Roseobacteraceae</taxon>
        <taxon>Thalassococcus</taxon>
    </lineage>
</organism>
<dbReference type="RefSeq" id="WP_271432042.1">
    <property type="nucleotide sequence ID" value="NZ_JAQIOY010000002.1"/>
</dbReference>
<evidence type="ECO:0000313" key="8">
    <source>
        <dbReference type="Proteomes" id="UP001210720"/>
    </source>
</evidence>
<feature type="transmembrane region" description="Helical" evidence="6">
    <location>
        <begin position="99"/>
        <end position="122"/>
    </location>
</feature>
<feature type="transmembrane region" description="Helical" evidence="6">
    <location>
        <begin position="280"/>
        <end position="299"/>
    </location>
</feature>